<evidence type="ECO:0008006" key="4">
    <source>
        <dbReference type="Google" id="ProtNLM"/>
    </source>
</evidence>
<feature type="region of interest" description="Disordered" evidence="1">
    <location>
        <begin position="1"/>
        <end position="21"/>
    </location>
</feature>
<sequence>MQQATAAAQPSGGAGREPTDAAEPLAVEDAEAALVEHYPRLVRLAYLILPAGLGRHRRVLLAHRLAQRTLPRSRRTVPGSIAHPDPAYALLRQEVVRGALGYGRPLTGWRRRLRSALVAAPLPPIVVGLRLFPPAGGAEELALDHRLARLDAPARAAYALRGLEELGERDVAELLGAAGVSEPLKAVREAASAADGAADARLLTSAEFDPCTVQARPTDLVRRRQHMRAGSAAAAAVAIALVVFGMPGSDDGGFGSATPEGAGQSVLAQALDPAKLVRAAPDAWLRSSRLDFSAWPARGNRVDDTALLRRALDAWAQPGASVHVSVTPGTAQTPPTASPQLLFAGDVDGAAVVLMYDGMRIVRYAEPDGGNGGGEALDFARVDGAWGSSASAVVIDRSDSNARYLTAPWVTGVQLRDLLKPDASVHEVKRSVEGVTGPVPGPVPASAAASASASAAGAGAGATSDGACGTAGVSWPVMQLTPHSGLPGLQPFLLTDLGDLTPVHLTYATGDGTQQGEATGQQALASWAHSACRLDSVRGEGVRSVSTWDFADQQLPEGGGSASWLCTRADTWAGTGHVLIQFLPPGAAAATPASVVAGSQDSRACGRYSPDVLSGALWKAPSGRWYLLAAGSAGVQSISATGGLQHSQNGRMLAVPAQRSTHAQLSAGLSDGSTLPALR</sequence>
<comment type="caution">
    <text evidence="2">The sequence shown here is derived from an EMBL/GenBank/DDBJ whole genome shotgun (WGS) entry which is preliminary data.</text>
</comment>
<dbReference type="EMBL" id="JANFNG010000008">
    <property type="protein sequence ID" value="MCQ4081630.1"/>
    <property type="molecule type" value="Genomic_DNA"/>
</dbReference>
<dbReference type="Proteomes" id="UP001057702">
    <property type="component" value="Unassembled WGS sequence"/>
</dbReference>
<evidence type="ECO:0000313" key="2">
    <source>
        <dbReference type="EMBL" id="MCQ4081630.1"/>
    </source>
</evidence>
<evidence type="ECO:0000313" key="3">
    <source>
        <dbReference type="Proteomes" id="UP001057702"/>
    </source>
</evidence>
<proteinExistence type="predicted"/>
<organism evidence="2 3">
    <name type="scientific">Streptomyces humicola</name>
    <dbReference type="NCBI Taxonomy" id="2953240"/>
    <lineage>
        <taxon>Bacteria</taxon>
        <taxon>Bacillati</taxon>
        <taxon>Actinomycetota</taxon>
        <taxon>Actinomycetes</taxon>
        <taxon>Kitasatosporales</taxon>
        <taxon>Streptomycetaceae</taxon>
        <taxon>Streptomyces</taxon>
    </lineage>
</organism>
<gene>
    <name evidence="2" type="ORF">NGB36_13690</name>
</gene>
<evidence type="ECO:0000256" key="1">
    <source>
        <dbReference type="SAM" id="MobiDB-lite"/>
    </source>
</evidence>
<dbReference type="RefSeq" id="WP_255920526.1">
    <property type="nucleotide sequence ID" value="NZ_JANFNG010000008.1"/>
</dbReference>
<reference evidence="2" key="1">
    <citation type="submission" date="2022-06" db="EMBL/GenBank/DDBJ databases">
        <title>Draft genome sequence of Streptomyces sp. RB6PN25 isolated from peat swamp forest in Thailand.</title>
        <authorList>
            <person name="Duangmal K."/>
            <person name="Klaysubun C."/>
        </authorList>
    </citation>
    <scope>NUCLEOTIDE SEQUENCE</scope>
    <source>
        <strain evidence="2">RB6PN25</strain>
    </source>
</reference>
<keyword evidence="3" id="KW-1185">Reference proteome</keyword>
<accession>A0ABT1PVE6</accession>
<protein>
    <recommendedName>
        <fullName evidence="4">DNA-directed RNA polymerase specialized sigma24 family protein</fullName>
    </recommendedName>
</protein>
<name>A0ABT1PVE6_9ACTN</name>